<dbReference type="Pfam" id="PF13977">
    <property type="entry name" value="TetR_C_6"/>
    <property type="match status" value="1"/>
</dbReference>
<accession>A0A9W6SET8</accession>
<dbReference type="EMBL" id="BSTX01000001">
    <property type="protein sequence ID" value="GLZ75884.1"/>
    <property type="molecule type" value="Genomic_DNA"/>
</dbReference>
<feature type="DNA-binding region" description="H-T-H motif" evidence="5">
    <location>
        <begin position="24"/>
        <end position="43"/>
    </location>
</feature>
<protein>
    <submittedName>
        <fullName evidence="7">Transcriptional regulator, TetR family protein</fullName>
    </submittedName>
</protein>
<sequence length="189" mass="20591">MSRRRTILEAAARVVALRGVRGLRVEEIAAEAGVSTALIYYHFKDRAGLLGETLDFVNDRAERYTEPATAFAEDPVAHIEETLLLELRDTPLVRENSTAWGESRASAVFQPELRERLRAATGEWNAHLAGLIRAAQDAGGVRASVDAEDAAERLSALVEGLSMRWLSGGVSPERARRLLSGAVAAELRT</sequence>
<dbReference type="Proteomes" id="UP001165079">
    <property type="component" value="Unassembled WGS sequence"/>
</dbReference>
<evidence type="ECO:0000256" key="2">
    <source>
        <dbReference type="ARBA" id="ARBA00023015"/>
    </source>
</evidence>
<keyword evidence="8" id="KW-1185">Reference proteome</keyword>
<evidence type="ECO:0000256" key="3">
    <source>
        <dbReference type="ARBA" id="ARBA00023125"/>
    </source>
</evidence>
<dbReference type="GO" id="GO:0003700">
    <property type="term" value="F:DNA-binding transcription factor activity"/>
    <property type="evidence" value="ECO:0007669"/>
    <property type="project" value="TreeGrafter"/>
</dbReference>
<evidence type="ECO:0000259" key="6">
    <source>
        <dbReference type="PROSITE" id="PS50977"/>
    </source>
</evidence>
<dbReference type="InterPro" id="IPR001647">
    <property type="entry name" value="HTH_TetR"/>
</dbReference>
<evidence type="ECO:0000313" key="7">
    <source>
        <dbReference type="EMBL" id="GLZ75884.1"/>
    </source>
</evidence>
<comment type="caution">
    <text evidence="7">The sequence shown here is derived from an EMBL/GenBank/DDBJ whole genome shotgun (WGS) entry which is preliminary data.</text>
</comment>
<evidence type="ECO:0000256" key="1">
    <source>
        <dbReference type="ARBA" id="ARBA00022491"/>
    </source>
</evidence>
<evidence type="ECO:0000256" key="4">
    <source>
        <dbReference type="ARBA" id="ARBA00023163"/>
    </source>
</evidence>
<organism evidence="7 8">
    <name type="scientific">Actinorhabdospora filicis</name>
    <dbReference type="NCBI Taxonomy" id="1785913"/>
    <lineage>
        <taxon>Bacteria</taxon>
        <taxon>Bacillati</taxon>
        <taxon>Actinomycetota</taxon>
        <taxon>Actinomycetes</taxon>
        <taxon>Micromonosporales</taxon>
        <taxon>Micromonosporaceae</taxon>
        <taxon>Actinorhabdospora</taxon>
    </lineage>
</organism>
<proteinExistence type="predicted"/>
<dbReference type="InterPro" id="IPR036271">
    <property type="entry name" value="Tet_transcr_reg_TetR-rel_C_sf"/>
</dbReference>
<keyword evidence="3 5" id="KW-0238">DNA-binding</keyword>
<dbReference type="Gene3D" id="1.10.357.10">
    <property type="entry name" value="Tetracycline Repressor, domain 2"/>
    <property type="match status" value="1"/>
</dbReference>
<dbReference type="PROSITE" id="PS50977">
    <property type="entry name" value="HTH_TETR_2"/>
    <property type="match status" value="1"/>
</dbReference>
<gene>
    <name evidence="7" type="ORF">Afil01_06910</name>
</gene>
<dbReference type="SUPFAM" id="SSF46689">
    <property type="entry name" value="Homeodomain-like"/>
    <property type="match status" value="1"/>
</dbReference>
<name>A0A9W6SET8_9ACTN</name>
<feature type="domain" description="HTH tetR-type" evidence="6">
    <location>
        <begin position="1"/>
        <end position="61"/>
    </location>
</feature>
<dbReference type="Pfam" id="PF00440">
    <property type="entry name" value="TetR_N"/>
    <property type="match status" value="1"/>
</dbReference>
<keyword evidence="4" id="KW-0804">Transcription</keyword>
<dbReference type="PRINTS" id="PR00455">
    <property type="entry name" value="HTHTETR"/>
</dbReference>
<dbReference type="PANTHER" id="PTHR30055">
    <property type="entry name" value="HTH-TYPE TRANSCRIPTIONAL REGULATOR RUTR"/>
    <property type="match status" value="1"/>
</dbReference>
<dbReference type="InterPro" id="IPR050109">
    <property type="entry name" value="HTH-type_TetR-like_transc_reg"/>
</dbReference>
<dbReference type="SUPFAM" id="SSF48498">
    <property type="entry name" value="Tetracyclin repressor-like, C-terminal domain"/>
    <property type="match status" value="1"/>
</dbReference>
<dbReference type="InterPro" id="IPR009057">
    <property type="entry name" value="Homeodomain-like_sf"/>
</dbReference>
<reference evidence="7" key="1">
    <citation type="submission" date="2023-03" db="EMBL/GenBank/DDBJ databases">
        <title>Actinorhabdospora filicis NBRC 111898.</title>
        <authorList>
            <person name="Ichikawa N."/>
            <person name="Sato H."/>
            <person name="Tonouchi N."/>
        </authorList>
    </citation>
    <scope>NUCLEOTIDE SEQUENCE</scope>
    <source>
        <strain evidence="7">NBRC 111898</strain>
    </source>
</reference>
<dbReference type="RefSeq" id="WP_285661102.1">
    <property type="nucleotide sequence ID" value="NZ_BSTX01000001.1"/>
</dbReference>
<keyword evidence="2" id="KW-0805">Transcription regulation</keyword>
<dbReference type="PANTHER" id="PTHR30055:SF234">
    <property type="entry name" value="HTH-TYPE TRANSCRIPTIONAL REGULATOR BETI"/>
    <property type="match status" value="1"/>
</dbReference>
<dbReference type="InterPro" id="IPR039538">
    <property type="entry name" value="BetI_C"/>
</dbReference>
<keyword evidence="1" id="KW-0678">Repressor</keyword>
<dbReference type="GO" id="GO:0000976">
    <property type="term" value="F:transcription cis-regulatory region binding"/>
    <property type="evidence" value="ECO:0007669"/>
    <property type="project" value="TreeGrafter"/>
</dbReference>
<evidence type="ECO:0000256" key="5">
    <source>
        <dbReference type="PROSITE-ProRule" id="PRU00335"/>
    </source>
</evidence>
<dbReference type="AlphaFoldDB" id="A0A9W6SET8"/>
<evidence type="ECO:0000313" key="8">
    <source>
        <dbReference type="Proteomes" id="UP001165079"/>
    </source>
</evidence>